<dbReference type="Proteomes" id="UP000077248">
    <property type="component" value="Unassembled WGS sequence"/>
</dbReference>
<evidence type="ECO:0000313" key="2">
    <source>
        <dbReference type="Proteomes" id="UP000077248"/>
    </source>
</evidence>
<proteinExistence type="predicted"/>
<name>A0A177DB61_ALTAL</name>
<keyword evidence="2" id="KW-1185">Reference proteome</keyword>
<dbReference type="EMBL" id="KV441490">
    <property type="protein sequence ID" value="OAG16417.1"/>
    <property type="molecule type" value="Genomic_DNA"/>
</dbReference>
<reference evidence="1 2" key="1">
    <citation type="submission" date="2016-05" db="EMBL/GenBank/DDBJ databases">
        <title>Comparative analysis of secretome profiles of manganese(II)-oxidizing ascomycete fungi.</title>
        <authorList>
            <consortium name="DOE Joint Genome Institute"/>
            <person name="Zeiner C.A."/>
            <person name="Purvine S.O."/>
            <person name="Zink E.M."/>
            <person name="Wu S."/>
            <person name="Pasa-Tolic L."/>
            <person name="Chaput D.L."/>
            <person name="Haridas S."/>
            <person name="Grigoriev I.V."/>
            <person name="Santelli C.M."/>
            <person name="Hansel C.M."/>
        </authorList>
    </citation>
    <scope>NUCLEOTIDE SEQUENCE [LARGE SCALE GENOMIC DNA]</scope>
    <source>
        <strain evidence="1 2">SRC1lrK2f</strain>
    </source>
</reference>
<sequence length="182" mass="20711">MRQSREVTTFLSLPAALRERIYAEVLISLEQGPEILRSCRQVEREARKFLYQRPVNFPTQLSLYEWLDATPDNLLAQVIDISVAVQDINLRSILHPHASTLLSPGPPRLLTWDLYEAEVSRFTLALERLPHVKTIAIQASSNSPSHLYDEFVSKVLIESRSKLPDARVVHVVNLGSHNTAEY</sequence>
<evidence type="ECO:0008006" key="3">
    <source>
        <dbReference type="Google" id="ProtNLM"/>
    </source>
</evidence>
<dbReference type="OMA" id="MYPYLAR"/>
<protein>
    <recommendedName>
        <fullName evidence="3">F-box domain-containing protein</fullName>
    </recommendedName>
</protein>
<dbReference type="KEGG" id="aalt:CC77DRAFT_403944"/>
<gene>
    <name evidence="1" type="ORF">CC77DRAFT_403944</name>
</gene>
<organism evidence="1 2">
    <name type="scientific">Alternaria alternata</name>
    <name type="common">Alternaria rot fungus</name>
    <name type="synonym">Torula alternata</name>
    <dbReference type="NCBI Taxonomy" id="5599"/>
    <lineage>
        <taxon>Eukaryota</taxon>
        <taxon>Fungi</taxon>
        <taxon>Dikarya</taxon>
        <taxon>Ascomycota</taxon>
        <taxon>Pezizomycotina</taxon>
        <taxon>Dothideomycetes</taxon>
        <taxon>Pleosporomycetidae</taxon>
        <taxon>Pleosporales</taxon>
        <taxon>Pleosporineae</taxon>
        <taxon>Pleosporaceae</taxon>
        <taxon>Alternaria</taxon>
        <taxon>Alternaria sect. Alternaria</taxon>
        <taxon>Alternaria alternata complex</taxon>
    </lineage>
</organism>
<dbReference type="VEuPathDB" id="FungiDB:CC77DRAFT_403944"/>
<accession>A0A177DB61</accession>
<evidence type="ECO:0000313" key="1">
    <source>
        <dbReference type="EMBL" id="OAG16417.1"/>
    </source>
</evidence>
<dbReference type="RefSeq" id="XP_018381838.1">
    <property type="nucleotide sequence ID" value="XM_018531575.1"/>
</dbReference>
<dbReference type="AlphaFoldDB" id="A0A177DB61"/>
<dbReference type="GeneID" id="29117169"/>